<evidence type="ECO:0000313" key="2">
    <source>
        <dbReference type="EMBL" id="NIZ69427.1"/>
    </source>
</evidence>
<dbReference type="AlphaFoldDB" id="A0A968KWN2"/>
<dbReference type="InterPro" id="IPR051783">
    <property type="entry name" value="NAD(P)-dependent_oxidoreduct"/>
</dbReference>
<dbReference type="PANTHER" id="PTHR48079:SF6">
    <property type="entry name" value="NAD(P)-BINDING DOMAIN-CONTAINING PROTEIN-RELATED"/>
    <property type="match status" value="1"/>
</dbReference>
<gene>
    <name evidence="2" type="ORF">HCT48_04265</name>
</gene>
<dbReference type="GO" id="GO:0005737">
    <property type="term" value="C:cytoplasm"/>
    <property type="evidence" value="ECO:0007669"/>
    <property type="project" value="TreeGrafter"/>
</dbReference>
<feature type="domain" description="NAD-dependent epimerase/dehydratase" evidence="1">
    <location>
        <begin position="2"/>
        <end position="229"/>
    </location>
</feature>
<dbReference type="InterPro" id="IPR036291">
    <property type="entry name" value="NAD(P)-bd_dom_sf"/>
</dbReference>
<evidence type="ECO:0000259" key="1">
    <source>
        <dbReference type="Pfam" id="PF01370"/>
    </source>
</evidence>
<dbReference type="Pfam" id="PF01370">
    <property type="entry name" value="Epimerase"/>
    <property type="match status" value="1"/>
</dbReference>
<dbReference type="Proteomes" id="UP000778951">
    <property type="component" value="Unassembled WGS sequence"/>
</dbReference>
<dbReference type="PANTHER" id="PTHR48079">
    <property type="entry name" value="PROTEIN YEEZ"/>
    <property type="match status" value="1"/>
</dbReference>
<dbReference type="GO" id="GO:0004029">
    <property type="term" value="F:aldehyde dehydrogenase (NAD+) activity"/>
    <property type="evidence" value="ECO:0007669"/>
    <property type="project" value="TreeGrafter"/>
</dbReference>
<reference evidence="2" key="1">
    <citation type="submission" date="2020-03" db="EMBL/GenBank/DDBJ databases">
        <title>Spirochaetal bacteria isolated from arthropods constitute a novel genus Entomospira genus novum within the order Spirochaetales.</title>
        <authorList>
            <person name="Grana-Miraglia L."/>
            <person name="Sikutova S."/>
            <person name="Fingerle V."/>
            <person name="Sing A."/>
            <person name="Castillo-Ramirez S."/>
            <person name="Margos G."/>
            <person name="Rudolf I."/>
        </authorList>
    </citation>
    <scope>NUCLEOTIDE SEQUENCE</scope>
    <source>
        <strain evidence="2">BR149</strain>
    </source>
</reference>
<keyword evidence="3" id="KW-1185">Reference proteome</keyword>
<comment type="caution">
    <text evidence="2">The sequence shown here is derived from an EMBL/GenBank/DDBJ whole genome shotgun (WGS) entry which is preliminary data.</text>
</comment>
<sequence length="332" mass="36565">MIFITGASGLVGCALVMELYGQGVRSMRLLIHRNNHIKRLLLDEGINDLNIEYVQASLQDKEELLIVMQGVTHVYHCAALISIVPGAYEKLYAVNVQGLQNVIEASIAVGVKKFIHISSVEAIGYQKGEKIVDESAGFRPNDTFIPYGKSKAIGSIKALELAKSANLPLVILAPAGIIGPYDYGQSRLGRVIWDSYNHKLPAYIDGGFDFVDSRDVAKLAIHAMHHAPAYELYICSGTHASLEQLIGTVTTKKPPKLPITAAKLLALYFEIAHKLGGRDPLITSGSLRITQSHLSYNSSKAKRKLDWQIRPLTTTIKETLAWYKKHFSSEKS</sequence>
<dbReference type="Gene3D" id="3.40.50.720">
    <property type="entry name" value="NAD(P)-binding Rossmann-like Domain"/>
    <property type="match status" value="1"/>
</dbReference>
<accession>A0A968KWN2</accession>
<name>A0A968KWN2_9SPIO</name>
<proteinExistence type="predicted"/>
<evidence type="ECO:0000313" key="3">
    <source>
        <dbReference type="Proteomes" id="UP000778951"/>
    </source>
</evidence>
<organism evidence="2 3">
    <name type="scientific">Entomospira culicis</name>
    <dbReference type="NCBI Taxonomy" id="2719989"/>
    <lineage>
        <taxon>Bacteria</taxon>
        <taxon>Pseudomonadati</taxon>
        <taxon>Spirochaetota</taxon>
        <taxon>Spirochaetia</taxon>
        <taxon>Spirochaetales</taxon>
        <taxon>Spirochaetaceae</taxon>
        <taxon>Entomospira</taxon>
    </lineage>
</organism>
<dbReference type="SUPFAM" id="SSF51735">
    <property type="entry name" value="NAD(P)-binding Rossmann-fold domains"/>
    <property type="match status" value="1"/>
</dbReference>
<dbReference type="RefSeq" id="WP_167695518.1">
    <property type="nucleotide sequence ID" value="NZ_CP118181.1"/>
</dbReference>
<protein>
    <submittedName>
        <fullName evidence="2">NAD-dependent epimerase/dehydratase family protein</fullName>
    </submittedName>
</protein>
<dbReference type="InterPro" id="IPR001509">
    <property type="entry name" value="Epimerase_deHydtase"/>
</dbReference>
<dbReference type="EMBL" id="JAATLM010000001">
    <property type="protein sequence ID" value="NIZ69427.1"/>
    <property type="molecule type" value="Genomic_DNA"/>
</dbReference>